<organism evidence="2 3">
    <name type="scientific">Rhinolophus ferrumequinum</name>
    <name type="common">Greater horseshoe bat</name>
    <dbReference type="NCBI Taxonomy" id="59479"/>
    <lineage>
        <taxon>Eukaryota</taxon>
        <taxon>Metazoa</taxon>
        <taxon>Chordata</taxon>
        <taxon>Craniata</taxon>
        <taxon>Vertebrata</taxon>
        <taxon>Euteleostomi</taxon>
        <taxon>Mammalia</taxon>
        <taxon>Eutheria</taxon>
        <taxon>Laurasiatheria</taxon>
        <taxon>Chiroptera</taxon>
        <taxon>Yinpterochiroptera</taxon>
        <taxon>Rhinolophoidea</taxon>
        <taxon>Rhinolophidae</taxon>
        <taxon>Rhinolophinae</taxon>
        <taxon>Rhinolophus</taxon>
    </lineage>
</organism>
<proteinExistence type="predicted"/>
<protein>
    <submittedName>
        <fullName evidence="2">Calcium voltage-gated channel subunit alpha1 A</fullName>
    </submittedName>
</protein>
<dbReference type="Proteomes" id="UP000585614">
    <property type="component" value="Unassembled WGS sequence"/>
</dbReference>
<feature type="region of interest" description="Disordered" evidence="1">
    <location>
        <begin position="1"/>
        <end position="109"/>
    </location>
</feature>
<accession>A0A7J7TZ38</accession>
<reference evidence="2 3" key="1">
    <citation type="journal article" date="2020" name="Nature">
        <title>Six reference-quality genomes reveal evolution of bat adaptations.</title>
        <authorList>
            <person name="Jebb D."/>
            <person name="Huang Z."/>
            <person name="Pippel M."/>
            <person name="Hughes G.M."/>
            <person name="Lavrichenko K."/>
            <person name="Devanna P."/>
            <person name="Winkler S."/>
            <person name="Jermiin L.S."/>
            <person name="Skirmuntt E.C."/>
            <person name="Katzourakis A."/>
            <person name="Burkitt-Gray L."/>
            <person name="Ray D.A."/>
            <person name="Sullivan K.A.M."/>
            <person name="Roscito J.G."/>
            <person name="Kirilenko B.M."/>
            <person name="Davalos L.M."/>
            <person name="Corthals A.P."/>
            <person name="Power M.L."/>
            <person name="Jones G."/>
            <person name="Ransome R.D."/>
            <person name="Dechmann D.K.N."/>
            <person name="Locatelli A.G."/>
            <person name="Puechmaille S.J."/>
            <person name="Fedrigo O."/>
            <person name="Jarvis E.D."/>
            <person name="Hiller M."/>
            <person name="Vernes S.C."/>
            <person name="Myers E.W."/>
            <person name="Teeling E.C."/>
        </authorList>
    </citation>
    <scope>NUCLEOTIDE SEQUENCE [LARGE SCALE GENOMIC DNA]</scope>
    <source>
        <strain evidence="2">MRhiFer1</strain>
        <tissue evidence="2">Lung</tissue>
    </source>
</reference>
<sequence length="109" mass="11630">MSSWPTRHTKSTAPPRPEGRNGKWPASETRCRPATGEEAPGQPPGWSWAPEAGEEPGAAGRAGSPGRKGCTSSQWRRERGPWPSTTPSPSDRTASRSTGLCSSSARTTW</sequence>
<evidence type="ECO:0000256" key="1">
    <source>
        <dbReference type="SAM" id="MobiDB-lite"/>
    </source>
</evidence>
<feature type="compositionally biased region" description="Polar residues" evidence="1">
    <location>
        <begin position="83"/>
        <end position="109"/>
    </location>
</feature>
<name>A0A7J7TZ38_RHIFE</name>
<dbReference type="EMBL" id="JACAGC010000017">
    <property type="protein sequence ID" value="KAF6305860.1"/>
    <property type="molecule type" value="Genomic_DNA"/>
</dbReference>
<evidence type="ECO:0000313" key="3">
    <source>
        <dbReference type="Proteomes" id="UP000585614"/>
    </source>
</evidence>
<gene>
    <name evidence="2" type="ORF">mRhiFer1_001990</name>
</gene>
<comment type="caution">
    <text evidence="2">The sequence shown here is derived from an EMBL/GenBank/DDBJ whole genome shotgun (WGS) entry which is preliminary data.</text>
</comment>
<dbReference type="AlphaFoldDB" id="A0A7J7TZ38"/>
<evidence type="ECO:0000313" key="2">
    <source>
        <dbReference type="EMBL" id="KAF6305860.1"/>
    </source>
</evidence>
<feature type="compositionally biased region" description="Low complexity" evidence="1">
    <location>
        <begin position="49"/>
        <end position="67"/>
    </location>
</feature>